<evidence type="ECO:0000256" key="4">
    <source>
        <dbReference type="ARBA" id="ARBA00022475"/>
    </source>
</evidence>
<evidence type="ECO:0000256" key="9">
    <source>
        <dbReference type="RuleBase" id="RU363032"/>
    </source>
</evidence>
<gene>
    <name evidence="11" type="ORF">E4U82_13530</name>
</gene>
<feature type="domain" description="ABC transmembrane type-1" evidence="10">
    <location>
        <begin position="74"/>
        <end position="266"/>
    </location>
</feature>
<dbReference type="EMBL" id="SRHY01000027">
    <property type="protein sequence ID" value="TFJ92191.1"/>
    <property type="molecule type" value="Genomic_DNA"/>
</dbReference>
<evidence type="ECO:0000256" key="1">
    <source>
        <dbReference type="ARBA" id="ARBA00004651"/>
    </source>
</evidence>
<sequence length="281" mass="31248">MQRRMNKQTVLKFSLYISYFFVGILFLFPLLWVLSLSFKTSKELYNVPPTLLPDNLQFENYKHVIENNNILAYLGNSVQVVALTVILTLIIVLPAAFALSRFKFKLKGLLLLGIILTQMISAVVISIPLYRLFAELGLLNNFAILIIVYVAVVLPFSTWFLKGYFDTIPIELDEAATVDGCNKFQILTRVLLPSSMPGIVSVTLLVAVQSWSQFVIPFILLDMQSLYPVSVGIVNLQSTQQAVTTHYLAAGSVLSILPVIVLFVLLQRFIVGALTTGAVKG</sequence>
<evidence type="ECO:0000256" key="6">
    <source>
        <dbReference type="ARBA" id="ARBA00022692"/>
    </source>
</evidence>
<feature type="transmembrane region" description="Helical" evidence="9">
    <location>
        <begin position="247"/>
        <end position="266"/>
    </location>
</feature>
<name>A0A4Y9ACU4_9BACI</name>
<evidence type="ECO:0000256" key="3">
    <source>
        <dbReference type="ARBA" id="ARBA00022448"/>
    </source>
</evidence>
<dbReference type="AlphaFoldDB" id="A0A4Y9ACU4"/>
<dbReference type="PROSITE" id="PS50928">
    <property type="entry name" value="ABC_TM1"/>
    <property type="match status" value="1"/>
</dbReference>
<feature type="transmembrane region" description="Helical" evidence="9">
    <location>
        <begin position="142"/>
        <end position="161"/>
    </location>
</feature>
<dbReference type="PANTHER" id="PTHR32243:SF50">
    <property type="entry name" value="MALTOSE_MALTODEXTRIN TRANSPORT SYSTEM PERMEASE PROTEIN MALG"/>
    <property type="match status" value="1"/>
</dbReference>
<organism evidence="11 12">
    <name type="scientific">Lentibacillus salicampi</name>
    <dbReference type="NCBI Taxonomy" id="175306"/>
    <lineage>
        <taxon>Bacteria</taxon>
        <taxon>Bacillati</taxon>
        <taxon>Bacillota</taxon>
        <taxon>Bacilli</taxon>
        <taxon>Bacillales</taxon>
        <taxon>Bacillaceae</taxon>
        <taxon>Lentibacillus</taxon>
    </lineage>
</organism>
<keyword evidence="5" id="KW-0762">Sugar transport</keyword>
<evidence type="ECO:0000313" key="12">
    <source>
        <dbReference type="Proteomes" id="UP000298484"/>
    </source>
</evidence>
<dbReference type="InterPro" id="IPR050901">
    <property type="entry name" value="BP-dep_ABC_trans_perm"/>
</dbReference>
<feature type="transmembrane region" description="Helical" evidence="9">
    <location>
        <begin position="13"/>
        <end position="34"/>
    </location>
</feature>
<reference evidence="11 12" key="1">
    <citation type="submission" date="2019-03" db="EMBL/GenBank/DDBJ databases">
        <title>Genome sequence of Lentibacillus salicampi ATCC BAA-719.</title>
        <authorList>
            <person name="Maclea K.S."/>
            <person name="Simoes Junior M."/>
        </authorList>
    </citation>
    <scope>NUCLEOTIDE SEQUENCE [LARGE SCALE GENOMIC DNA]</scope>
    <source>
        <strain evidence="11 12">ATCC BAA-719</strain>
    </source>
</reference>
<dbReference type="Gene3D" id="1.10.3720.10">
    <property type="entry name" value="MetI-like"/>
    <property type="match status" value="1"/>
</dbReference>
<comment type="subcellular location">
    <subcellularLocation>
        <location evidence="1 9">Cell membrane</location>
        <topology evidence="1 9">Multi-pass membrane protein</topology>
    </subcellularLocation>
</comment>
<feature type="transmembrane region" description="Helical" evidence="9">
    <location>
        <begin position="109"/>
        <end position="130"/>
    </location>
</feature>
<keyword evidence="6 9" id="KW-0812">Transmembrane</keyword>
<keyword evidence="8 9" id="KW-0472">Membrane</keyword>
<dbReference type="GO" id="GO:0005886">
    <property type="term" value="C:plasma membrane"/>
    <property type="evidence" value="ECO:0007669"/>
    <property type="project" value="UniProtKB-SubCell"/>
</dbReference>
<dbReference type="GO" id="GO:0055085">
    <property type="term" value="P:transmembrane transport"/>
    <property type="evidence" value="ECO:0007669"/>
    <property type="project" value="InterPro"/>
</dbReference>
<dbReference type="PANTHER" id="PTHR32243">
    <property type="entry name" value="MALTOSE TRANSPORT SYSTEM PERMEASE-RELATED"/>
    <property type="match status" value="1"/>
</dbReference>
<keyword evidence="3 9" id="KW-0813">Transport</keyword>
<evidence type="ECO:0000256" key="7">
    <source>
        <dbReference type="ARBA" id="ARBA00022989"/>
    </source>
</evidence>
<keyword evidence="4" id="KW-1003">Cell membrane</keyword>
<dbReference type="CDD" id="cd06261">
    <property type="entry name" value="TM_PBP2"/>
    <property type="match status" value="1"/>
</dbReference>
<evidence type="ECO:0000256" key="2">
    <source>
        <dbReference type="ARBA" id="ARBA00009047"/>
    </source>
</evidence>
<dbReference type="OrthoDB" id="9810086at2"/>
<evidence type="ECO:0000256" key="8">
    <source>
        <dbReference type="ARBA" id="ARBA00023136"/>
    </source>
</evidence>
<proteinExistence type="inferred from homology"/>
<feature type="transmembrane region" description="Helical" evidence="9">
    <location>
        <begin position="70"/>
        <end position="97"/>
    </location>
</feature>
<comment type="similarity">
    <text evidence="2">Belongs to the binding-protein-dependent transport system permease family. MalFG subfamily.</text>
</comment>
<dbReference type="InterPro" id="IPR035906">
    <property type="entry name" value="MetI-like_sf"/>
</dbReference>
<keyword evidence="7 9" id="KW-1133">Transmembrane helix</keyword>
<dbReference type="Pfam" id="PF00528">
    <property type="entry name" value="BPD_transp_1"/>
    <property type="match status" value="1"/>
</dbReference>
<dbReference type="SUPFAM" id="SSF161098">
    <property type="entry name" value="MetI-like"/>
    <property type="match status" value="1"/>
</dbReference>
<accession>A0A4Y9ACU4</accession>
<comment type="caution">
    <text evidence="11">The sequence shown here is derived from an EMBL/GenBank/DDBJ whole genome shotgun (WGS) entry which is preliminary data.</text>
</comment>
<dbReference type="InterPro" id="IPR000515">
    <property type="entry name" value="MetI-like"/>
</dbReference>
<evidence type="ECO:0000313" key="11">
    <source>
        <dbReference type="EMBL" id="TFJ92191.1"/>
    </source>
</evidence>
<dbReference type="RefSeq" id="WP_135110704.1">
    <property type="nucleotide sequence ID" value="NZ_SRHY01000027.1"/>
</dbReference>
<evidence type="ECO:0000256" key="5">
    <source>
        <dbReference type="ARBA" id="ARBA00022597"/>
    </source>
</evidence>
<protein>
    <submittedName>
        <fullName evidence="11">Carbohydrate ABC transporter permease</fullName>
    </submittedName>
</protein>
<evidence type="ECO:0000259" key="10">
    <source>
        <dbReference type="PROSITE" id="PS50928"/>
    </source>
</evidence>
<keyword evidence="12" id="KW-1185">Reference proteome</keyword>
<dbReference type="Proteomes" id="UP000298484">
    <property type="component" value="Unassembled WGS sequence"/>
</dbReference>